<dbReference type="Gene3D" id="1.10.287.1490">
    <property type="match status" value="1"/>
</dbReference>
<protein>
    <submittedName>
        <fullName evidence="2">Uncharacterized protein</fullName>
    </submittedName>
</protein>
<evidence type="ECO:0000256" key="1">
    <source>
        <dbReference type="SAM" id="Coils"/>
    </source>
</evidence>
<reference evidence="2" key="1">
    <citation type="submission" date="2021-01" db="EMBL/GenBank/DDBJ databases">
        <authorList>
            <person name="Corre E."/>
            <person name="Pelletier E."/>
            <person name="Niang G."/>
            <person name="Scheremetjew M."/>
            <person name="Finn R."/>
            <person name="Kale V."/>
            <person name="Holt S."/>
            <person name="Cochrane G."/>
            <person name="Meng A."/>
            <person name="Brown T."/>
            <person name="Cohen L."/>
        </authorList>
    </citation>
    <scope>NUCLEOTIDE SEQUENCE</scope>
    <source>
        <strain evidence="2">CCMP2877</strain>
    </source>
</reference>
<proteinExistence type="predicted"/>
<keyword evidence="1" id="KW-0175">Coiled coil</keyword>
<gene>
    <name evidence="2" type="ORF">PPAR1163_LOCUS26566</name>
</gene>
<organism evidence="2">
    <name type="scientific">Phaeomonas parva</name>
    <dbReference type="NCBI Taxonomy" id="124430"/>
    <lineage>
        <taxon>Eukaryota</taxon>
        <taxon>Sar</taxon>
        <taxon>Stramenopiles</taxon>
        <taxon>Ochrophyta</taxon>
        <taxon>Pinguiophyceae</taxon>
        <taxon>Pinguiochrysidales</taxon>
        <taxon>Pinguiochrysidaceae</taxon>
        <taxon>Phaeomonas</taxon>
    </lineage>
</organism>
<name>A0A7S1UHC7_9STRA</name>
<dbReference type="EMBL" id="HBGJ01042332">
    <property type="protein sequence ID" value="CAD9268135.1"/>
    <property type="molecule type" value="Transcribed_RNA"/>
</dbReference>
<dbReference type="AlphaFoldDB" id="A0A7S1UHC7"/>
<sequence>MDEAELYGDLATAGGAAAPSAEGLMARIRELEAENDGLRRELAQVRARAGTLEARCGTLEDNISALYDTAKREMDRRESTLNGVKQELNELRCRTPAAP</sequence>
<evidence type="ECO:0000313" key="2">
    <source>
        <dbReference type="EMBL" id="CAD9268135.1"/>
    </source>
</evidence>
<feature type="coiled-coil region" evidence="1">
    <location>
        <begin position="21"/>
        <end position="94"/>
    </location>
</feature>
<accession>A0A7S1UHC7</accession>